<feature type="region of interest" description="Disordered" evidence="1">
    <location>
        <begin position="107"/>
        <end position="131"/>
    </location>
</feature>
<gene>
    <name evidence="2" type="ORF">DASB73_018320</name>
</gene>
<keyword evidence="3" id="KW-1185">Reference proteome</keyword>
<dbReference type="Proteomes" id="UP001362899">
    <property type="component" value="Unassembled WGS sequence"/>
</dbReference>
<evidence type="ECO:0000256" key="1">
    <source>
        <dbReference type="SAM" id="MobiDB-lite"/>
    </source>
</evidence>
<evidence type="ECO:0008006" key="4">
    <source>
        <dbReference type="Google" id="ProtNLM"/>
    </source>
</evidence>
<feature type="compositionally biased region" description="Basic and acidic residues" evidence="1">
    <location>
        <begin position="107"/>
        <end position="125"/>
    </location>
</feature>
<evidence type="ECO:0000313" key="3">
    <source>
        <dbReference type="Proteomes" id="UP001362899"/>
    </source>
</evidence>
<organism evidence="2 3">
    <name type="scientific">Starmerella bacillaris</name>
    <name type="common">Yeast</name>
    <name type="synonym">Candida zemplinina</name>
    <dbReference type="NCBI Taxonomy" id="1247836"/>
    <lineage>
        <taxon>Eukaryota</taxon>
        <taxon>Fungi</taxon>
        <taxon>Dikarya</taxon>
        <taxon>Ascomycota</taxon>
        <taxon>Saccharomycotina</taxon>
        <taxon>Dipodascomycetes</taxon>
        <taxon>Dipodascales</taxon>
        <taxon>Trichomonascaceae</taxon>
        <taxon>Starmerella</taxon>
    </lineage>
</organism>
<protein>
    <recommendedName>
        <fullName evidence="4">SWIM-type domain-containing protein</fullName>
    </recommendedName>
</protein>
<reference evidence="2 3" key="1">
    <citation type="journal article" date="2023" name="Elife">
        <title>Identification of key yeast species and microbe-microbe interactions impacting larval growth of Drosophila in the wild.</title>
        <authorList>
            <person name="Mure A."/>
            <person name="Sugiura Y."/>
            <person name="Maeda R."/>
            <person name="Honda K."/>
            <person name="Sakurai N."/>
            <person name="Takahashi Y."/>
            <person name="Watada M."/>
            <person name="Katoh T."/>
            <person name="Gotoh A."/>
            <person name="Gotoh Y."/>
            <person name="Taniguchi I."/>
            <person name="Nakamura K."/>
            <person name="Hayashi T."/>
            <person name="Katayama T."/>
            <person name="Uemura T."/>
            <person name="Hattori Y."/>
        </authorList>
    </citation>
    <scope>NUCLEOTIDE SEQUENCE [LARGE SCALE GENOMIC DNA]</scope>
    <source>
        <strain evidence="2 3">SB-73</strain>
    </source>
</reference>
<sequence>MKNKDIIGNLFNELYDNKGDKLVTYGKLLKVTDRQLKVLIALNMASYGHIMTAITYIESNKCKIYRYKRHRIYCIGPFIISLNRWVCSCPVYTCKIQDELDILNEHRESEPKSKSKTRMMAESKSRRQAGSRIGTGMRNENIKIIKTKHSDNKHVQKTVQKNSERDNECLRYEQKWNRACEHLLAAYIIEKQFPIVSYEGVVEENVSIDQLINLTLHGPTVRSPWKSTFPRTNELS</sequence>
<name>A0AAV5RH15_STABA</name>
<dbReference type="EMBL" id="BTGC01000003">
    <property type="protein sequence ID" value="GMM50874.1"/>
    <property type="molecule type" value="Genomic_DNA"/>
</dbReference>
<comment type="caution">
    <text evidence="2">The sequence shown here is derived from an EMBL/GenBank/DDBJ whole genome shotgun (WGS) entry which is preliminary data.</text>
</comment>
<proteinExistence type="predicted"/>
<dbReference type="AlphaFoldDB" id="A0AAV5RH15"/>
<evidence type="ECO:0000313" key="2">
    <source>
        <dbReference type="EMBL" id="GMM50874.1"/>
    </source>
</evidence>
<accession>A0AAV5RH15</accession>